<reference evidence="7" key="1">
    <citation type="journal article" date="2012" name="Nat. Genet.">
        <title>Whole-genome sequence of Schistosoma haematobium.</title>
        <authorList>
            <person name="Young N.D."/>
            <person name="Jex A.R."/>
            <person name="Li B."/>
            <person name="Liu S."/>
            <person name="Yang L."/>
            <person name="Xiong Z."/>
            <person name="Li Y."/>
            <person name="Cantacessi C."/>
            <person name="Hall R.S."/>
            <person name="Xu X."/>
            <person name="Chen F."/>
            <person name="Wu X."/>
            <person name="Zerlotini A."/>
            <person name="Oliveira G."/>
            <person name="Hofmann A."/>
            <person name="Zhang G."/>
            <person name="Fang X."/>
            <person name="Kang Y."/>
            <person name="Campbell B.E."/>
            <person name="Loukas A."/>
            <person name="Ranganathan S."/>
            <person name="Rollinson D."/>
            <person name="Rinaldi G."/>
            <person name="Brindley P.J."/>
            <person name="Yang H."/>
            <person name="Wang J."/>
            <person name="Wang J."/>
            <person name="Gasser R.B."/>
        </authorList>
    </citation>
    <scope>NUCLEOTIDE SEQUENCE [LARGE SCALE GENOMIC DNA]</scope>
</reference>
<dbReference type="AlphaFoldDB" id="A0A094ZRE3"/>
<keyword evidence="6" id="KW-0539">Nucleus</keyword>
<evidence type="ECO:0000313" key="7">
    <source>
        <dbReference type="EMBL" id="KGB37320.1"/>
    </source>
</evidence>
<comment type="subcellular location">
    <subcellularLocation>
        <location evidence="3">Cytoplasm</location>
    </subcellularLocation>
    <subcellularLocation>
        <location evidence="2">Nucleus</location>
    </subcellularLocation>
</comment>
<dbReference type="PANTHER" id="PTHR33588">
    <property type="entry name" value="CILIA- AND FLAGELLA-ASSOCIATED PROTEIN 299"/>
    <property type="match status" value="1"/>
</dbReference>
<protein>
    <recommendedName>
        <fullName evidence="4">Cilia- and flagella-associated protein 299</fullName>
    </recommendedName>
</protein>
<gene>
    <name evidence="7" type="ORF">MS3_05657</name>
</gene>
<proteinExistence type="predicted"/>
<evidence type="ECO:0000256" key="1">
    <source>
        <dbReference type="ARBA" id="ARBA00003056"/>
    </source>
</evidence>
<evidence type="ECO:0000256" key="4">
    <source>
        <dbReference type="ARBA" id="ARBA00021436"/>
    </source>
</evidence>
<dbReference type="STRING" id="6185.A0A094ZRE3"/>
<accession>A0A094ZRE3</accession>
<sequence length="290" mass="33433">MSKRDHSGPLKQAYGDFKNLIDQRSNETQKYKLERYNLMTNNSDDQISSSVGIDDAVAQFETYEDYLDSQITATDLFYLEVHHIIYSLPEHFKDEEIARQLVELGYRGSGETLKREEFNSRKKALAEAMLAKEQQKNALSSFGLKITCPFLRALAEREGSNRTGQMSTIIFIRDKNSRGQEISGYIDYAHRLKSEDFTVYFKEKKKLLPRTGDLSFYNWETHNVVANSSPNYTVITENPNGLLLKNKRDRKILNVDSTATSPGDNSKRTIVETDKYLQVVIYDHITKRKT</sequence>
<dbReference type="GO" id="GO:0005737">
    <property type="term" value="C:cytoplasm"/>
    <property type="evidence" value="ECO:0007669"/>
    <property type="project" value="UniProtKB-SubCell"/>
</dbReference>
<keyword evidence="5" id="KW-0963">Cytoplasm</keyword>
<dbReference type="InterPro" id="IPR027887">
    <property type="entry name" value="DUF4464"/>
</dbReference>
<dbReference type="EMBL" id="KL250870">
    <property type="protein sequence ID" value="KGB37320.1"/>
    <property type="molecule type" value="Genomic_DNA"/>
</dbReference>
<dbReference type="GO" id="GO:0005634">
    <property type="term" value="C:nucleus"/>
    <property type="evidence" value="ECO:0007669"/>
    <property type="project" value="UniProtKB-SubCell"/>
</dbReference>
<evidence type="ECO:0000256" key="5">
    <source>
        <dbReference type="ARBA" id="ARBA00022490"/>
    </source>
</evidence>
<evidence type="ECO:0000256" key="6">
    <source>
        <dbReference type="ARBA" id="ARBA00023242"/>
    </source>
</evidence>
<evidence type="ECO:0000256" key="2">
    <source>
        <dbReference type="ARBA" id="ARBA00004123"/>
    </source>
</evidence>
<evidence type="ECO:0000256" key="3">
    <source>
        <dbReference type="ARBA" id="ARBA00004496"/>
    </source>
</evidence>
<name>A0A094ZRE3_SCHHA</name>
<dbReference type="PANTHER" id="PTHR33588:SF1">
    <property type="entry name" value="CILIA- AND FLAGELLA-ASSOCIATED PROTEIN 299"/>
    <property type="match status" value="1"/>
</dbReference>
<dbReference type="Pfam" id="PF14713">
    <property type="entry name" value="DUF4464"/>
    <property type="match status" value="1"/>
</dbReference>
<comment type="function">
    <text evidence="1">May be involved in spermatogenesis.</text>
</comment>
<organism evidence="7">
    <name type="scientific">Schistosoma haematobium</name>
    <name type="common">Blood fluke</name>
    <dbReference type="NCBI Taxonomy" id="6185"/>
    <lineage>
        <taxon>Eukaryota</taxon>
        <taxon>Metazoa</taxon>
        <taxon>Spiralia</taxon>
        <taxon>Lophotrochozoa</taxon>
        <taxon>Platyhelminthes</taxon>
        <taxon>Trematoda</taxon>
        <taxon>Digenea</taxon>
        <taxon>Strigeidida</taxon>
        <taxon>Schistosomatoidea</taxon>
        <taxon>Schistosomatidae</taxon>
        <taxon>Schistosoma</taxon>
    </lineage>
</organism>